<accession>A0A4Q1BU77</accession>
<name>A0A4Q1BU77_TREME</name>
<protein>
    <submittedName>
        <fullName evidence="2">Uncharacterized protein</fullName>
    </submittedName>
</protein>
<comment type="caution">
    <text evidence="2">The sequence shown here is derived from an EMBL/GenBank/DDBJ whole genome shotgun (WGS) entry which is preliminary data.</text>
</comment>
<proteinExistence type="predicted"/>
<sequence>MASIEDLVATVSGVHVGQHGADLKDLQAKLHHALLPTIPTYRNPVPLPVPNNTSAPLPPPAPVSSWNSPAPNCPYLHSFHPTHASLPPHPTPLPHSQPQPPKTQRETGFVPSTNQVVVPLPVRRDREMEKDKDPKGSPTGTGTTSSSLGGFVDDAFRPLWASTVPAKGFK</sequence>
<gene>
    <name evidence="2" type="ORF">M231_01069</name>
</gene>
<dbReference type="VEuPathDB" id="FungiDB:TREMEDRAFT_59869"/>
<reference evidence="2 3" key="1">
    <citation type="submission" date="2016-06" db="EMBL/GenBank/DDBJ databases">
        <title>Evolution of pathogenesis and genome organization in the Tremellales.</title>
        <authorList>
            <person name="Cuomo C."/>
            <person name="Litvintseva A."/>
            <person name="Heitman J."/>
            <person name="Chen Y."/>
            <person name="Sun S."/>
            <person name="Springer D."/>
            <person name="Dromer F."/>
            <person name="Young S."/>
            <person name="Zeng Q."/>
            <person name="Chapman S."/>
            <person name="Gujja S."/>
            <person name="Saif S."/>
            <person name="Birren B."/>
        </authorList>
    </citation>
    <scope>NUCLEOTIDE SEQUENCE [LARGE SCALE GENOMIC DNA]</scope>
    <source>
        <strain evidence="2 3">ATCC 28783</strain>
    </source>
</reference>
<evidence type="ECO:0000256" key="1">
    <source>
        <dbReference type="SAM" id="MobiDB-lite"/>
    </source>
</evidence>
<evidence type="ECO:0000313" key="2">
    <source>
        <dbReference type="EMBL" id="RXK41570.1"/>
    </source>
</evidence>
<feature type="region of interest" description="Disordered" evidence="1">
    <location>
        <begin position="77"/>
        <end position="153"/>
    </location>
</feature>
<feature type="region of interest" description="Disordered" evidence="1">
    <location>
        <begin position="52"/>
        <end position="71"/>
    </location>
</feature>
<feature type="compositionally biased region" description="Basic and acidic residues" evidence="1">
    <location>
        <begin position="122"/>
        <end position="135"/>
    </location>
</feature>
<dbReference type="InParanoid" id="A0A4Q1BU77"/>
<dbReference type="Proteomes" id="UP000289152">
    <property type="component" value="Unassembled WGS sequence"/>
</dbReference>
<dbReference type="AlphaFoldDB" id="A0A4Q1BU77"/>
<organism evidence="2 3">
    <name type="scientific">Tremella mesenterica</name>
    <name type="common">Jelly fungus</name>
    <dbReference type="NCBI Taxonomy" id="5217"/>
    <lineage>
        <taxon>Eukaryota</taxon>
        <taxon>Fungi</taxon>
        <taxon>Dikarya</taxon>
        <taxon>Basidiomycota</taxon>
        <taxon>Agaricomycotina</taxon>
        <taxon>Tremellomycetes</taxon>
        <taxon>Tremellales</taxon>
        <taxon>Tremellaceae</taxon>
        <taxon>Tremella</taxon>
    </lineage>
</organism>
<dbReference type="EMBL" id="SDIL01000007">
    <property type="protein sequence ID" value="RXK41570.1"/>
    <property type="molecule type" value="Genomic_DNA"/>
</dbReference>
<dbReference type="OrthoDB" id="2592649at2759"/>
<evidence type="ECO:0000313" key="3">
    <source>
        <dbReference type="Proteomes" id="UP000289152"/>
    </source>
</evidence>
<feature type="compositionally biased region" description="Pro residues" evidence="1">
    <location>
        <begin position="87"/>
        <end position="101"/>
    </location>
</feature>
<feature type="compositionally biased region" description="Low complexity" evidence="1">
    <location>
        <begin position="136"/>
        <end position="150"/>
    </location>
</feature>
<keyword evidence="3" id="KW-1185">Reference proteome</keyword>